<organism evidence="3 4">
    <name type="scientific">Pseudofulvibacter geojedonensis</name>
    <dbReference type="NCBI Taxonomy" id="1123758"/>
    <lineage>
        <taxon>Bacteria</taxon>
        <taxon>Pseudomonadati</taxon>
        <taxon>Bacteroidota</taxon>
        <taxon>Flavobacteriia</taxon>
        <taxon>Flavobacteriales</taxon>
        <taxon>Flavobacteriaceae</taxon>
        <taxon>Pseudofulvibacter</taxon>
    </lineage>
</organism>
<protein>
    <submittedName>
        <fullName evidence="3">DUF349 domain-containing protein</fullName>
    </submittedName>
</protein>
<proteinExistence type="predicted"/>
<keyword evidence="1" id="KW-0175">Coiled coil</keyword>
<feature type="coiled-coil region" evidence="1">
    <location>
        <begin position="532"/>
        <end position="621"/>
    </location>
</feature>
<accession>A0ABW3I0I6</accession>
<gene>
    <name evidence="3" type="ORF">ACFQ1O_03265</name>
</gene>
<dbReference type="Proteomes" id="UP001596997">
    <property type="component" value="Unassembled WGS sequence"/>
</dbReference>
<dbReference type="RefSeq" id="WP_377713306.1">
    <property type="nucleotide sequence ID" value="NZ_JBHTJM010000003.1"/>
</dbReference>
<evidence type="ECO:0000313" key="3">
    <source>
        <dbReference type="EMBL" id="MFD0963020.1"/>
    </source>
</evidence>
<dbReference type="EMBL" id="JBHTJM010000003">
    <property type="protein sequence ID" value="MFD0963020.1"/>
    <property type="molecule type" value="Genomic_DNA"/>
</dbReference>
<feature type="compositionally biased region" description="Acidic residues" evidence="2">
    <location>
        <begin position="32"/>
        <end position="45"/>
    </location>
</feature>
<dbReference type="Pfam" id="PF03993">
    <property type="entry name" value="DUF349"/>
    <property type="match status" value="5"/>
</dbReference>
<keyword evidence="4" id="KW-1185">Reference proteome</keyword>
<name>A0ABW3I0I6_9FLAO</name>
<comment type="caution">
    <text evidence="3">The sequence shown here is derived from an EMBL/GenBank/DDBJ whole genome shotgun (WGS) entry which is preliminary data.</text>
</comment>
<evidence type="ECO:0000313" key="4">
    <source>
        <dbReference type="Proteomes" id="UP001596997"/>
    </source>
</evidence>
<dbReference type="InterPro" id="IPR007139">
    <property type="entry name" value="DUF349"/>
</dbReference>
<evidence type="ECO:0000256" key="2">
    <source>
        <dbReference type="SAM" id="MobiDB-lite"/>
    </source>
</evidence>
<sequence length="636" mass="74945">MSEIDNLQEADGLEKNTPVVQRTEATEKDVVQEIENENAEDAEDNENAKRHEIEAKDYHAMNMESLVNEFSELVQKHPIQAISKHVNQIKEEFNAKYSELIEAKKEEFLAEGGNEIDFKYHSNTKAQFNTIYADFRSKRNAYYKNLEESLKNNLNKRNAIIEEIKGLVGIDENINTTYKQFKDLQESWRNAGPIPRDRYNTVWNTYHHHVERFYDFLHLNRDLRDLDFKHNLELKQKMVIRAEELSKEEDVMKAFRELQLLHKTWKEDIGPVSKEHREEIWTRFSNATKVLHDRRQEHFNELDKRYEVNLATKNEIINKIRAIAADTNNNHKAWQEKIKSIEALRTSFFNAGKVPIKVNEETWASFKQAVRDFNKNKNAFYKNIKKDQLENLTKKLALIEIAEANMDNDDFQATTPLMKKIQADWRKIGHVPKKDSDKIWKRFKTACNAYFDKLHAKRNEANESELEALKAKEAYIETLKQVSLEGEHQDKLNTIKEHIAHWKTLGKVPRNKLSINDSFNAVIDNLFNQLDIDKNEAEKIKYQNKLSSLEGDNRALENELLFVKRKIDEIKSEINQLENNLAFFSNAKKDNPLVKDVYKKIDQQKNNLNSWKQKIQQVKSMFTSDEKEEENNTTEE</sequence>
<feature type="region of interest" description="Disordered" evidence="2">
    <location>
        <begin position="1"/>
        <end position="48"/>
    </location>
</feature>
<reference evidence="4" key="1">
    <citation type="journal article" date="2019" name="Int. J. Syst. Evol. Microbiol.">
        <title>The Global Catalogue of Microorganisms (GCM) 10K type strain sequencing project: providing services to taxonomists for standard genome sequencing and annotation.</title>
        <authorList>
            <consortium name="The Broad Institute Genomics Platform"/>
            <consortium name="The Broad Institute Genome Sequencing Center for Infectious Disease"/>
            <person name="Wu L."/>
            <person name="Ma J."/>
        </authorList>
    </citation>
    <scope>NUCLEOTIDE SEQUENCE [LARGE SCALE GENOMIC DNA]</scope>
    <source>
        <strain evidence="4">CCUG 62114</strain>
    </source>
</reference>
<evidence type="ECO:0000256" key="1">
    <source>
        <dbReference type="SAM" id="Coils"/>
    </source>
</evidence>